<evidence type="ECO:0000313" key="2">
    <source>
        <dbReference type="Proteomes" id="UP000596977"/>
    </source>
</evidence>
<comment type="caution">
    <text evidence="1">The sequence shown here is derived from an EMBL/GenBank/DDBJ whole genome shotgun (WGS) entry which is preliminary data.</text>
</comment>
<reference evidence="1 2" key="1">
    <citation type="journal article" date="2014" name="Int. J. Syst. Evol. Microbiol.">
        <title>Complete genome sequence of Corynebacterium casei LMG S-19264T (=DSM 44701T), isolated from a smear-ripened cheese.</title>
        <authorList>
            <consortium name="US DOE Joint Genome Institute (JGI-PGF)"/>
            <person name="Walter F."/>
            <person name="Albersmeier A."/>
            <person name="Kalinowski J."/>
            <person name="Ruckert C."/>
        </authorList>
    </citation>
    <scope>NUCLEOTIDE SEQUENCE [LARGE SCALE GENOMIC DNA]</scope>
    <source>
        <strain evidence="1 2">CGMCC 1.15896</strain>
    </source>
</reference>
<dbReference type="AlphaFoldDB" id="A0A916VX19"/>
<gene>
    <name evidence="1" type="ORF">GCM10011499_15760</name>
</gene>
<accession>A0A916VX19</accession>
<name>A0A916VX19_9HYPH</name>
<proteinExistence type="predicted"/>
<dbReference type="Proteomes" id="UP000596977">
    <property type="component" value="Unassembled WGS sequence"/>
</dbReference>
<keyword evidence="2" id="KW-1185">Reference proteome</keyword>
<protein>
    <submittedName>
        <fullName evidence="1">Uncharacterized protein</fullName>
    </submittedName>
</protein>
<evidence type="ECO:0000313" key="1">
    <source>
        <dbReference type="EMBL" id="GGA46830.1"/>
    </source>
</evidence>
<organism evidence="1 2">
    <name type="scientific">Pelagibacterium lentulum</name>
    <dbReference type="NCBI Taxonomy" id="2029865"/>
    <lineage>
        <taxon>Bacteria</taxon>
        <taxon>Pseudomonadati</taxon>
        <taxon>Pseudomonadota</taxon>
        <taxon>Alphaproteobacteria</taxon>
        <taxon>Hyphomicrobiales</taxon>
        <taxon>Devosiaceae</taxon>
        <taxon>Pelagibacterium</taxon>
    </lineage>
</organism>
<sequence length="74" mass="8238">MHIGTRNQKAIKPGFAEVGAQCCDAWRHGGRVGWFFKGLKDGVWKGVRHNDLSGLNKLTTHAWAAWLVCSYPSN</sequence>
<dbReference type="EMBL" id="BMKB01000002">
    <property type="protein sequence ID" value="GGA46830.1"/>
    <property type="molecule type" value="Genomic_DNA"/>
</dbReference>